<sequence length="598" mass="67043">MGFPSKETVMQSIEDYFRHIHPISYFAFLHKASVIQGYVKGYADDAFILALCGLTSQMLGSTPEVQQQAAKWIERAQNMVLQNLERPSIFKIQVMLLIIGYKVHLHAMSSAFMLLPLAARFAFAMRLNYENPSLCWLAQEARRRVIWAIFLLDTKAAAGLTEFTTCALETIHVQLPCREEDFELDNPQVTGNLESISLQPPPYIGLFTQYIRIMNIRDRILRFTKQVAGTGKIESNPEQAVSNFESELHLFASTLPQSLGFSTRNLMLRAYSSELSQFIMIHVWWHQCHCDLYRLLFDGLQEAVSKRVLREIDPELISYCRARCLDHARALSAEIFATLLVADINIKVMDKDIAVCAYQSARIISHGFRTTAERDHPLIESVLTLVSNCSAVLNRFCANSPSALDIAREIDSTLAGRISSHSSASEPSSPAGSVNMSSELPNIPAAPRLRQVFSRHSYFRASGFIDDSSRLVAPLDSMSTDQRDALPTFSPSPRVVREDHADNPNTSKDSTGNGSDTGTAHHNSVLINTRIPSRTLVAPLPGHSNHGFRGQREDMTEVDWSNDGAYQMAWSSFDPWISGSYDQDNSHVQDFMAATWEQ</sequence>
<accession>A0AAV9N3K4</accession>
<dbReference type="GO" id="GO:0003677">
    <property type="term" value="F:DNA binding"/>
    <property type="evidence" value="ECO:0007669"/>
    <property type="project" value="InterPro"/>
</dbReference>
<reference evidence="8 9" key="1">
    <citation type="submission" date="2023-08" db="EMBL/GenBank/DDBJ databases">
        <title>Black Yeasts Isolated from many extreme environments.</title>
        <authorList>
            <person name="Coleine C."/>
            <person name="Stajich J.E."/>
            <person name="Selbmann L."/>
        </authorList>
    </citation>
    <scope>NUCLEOTIDE SEQUENCE [LARGE SCALE GENOMIC DNA]</scope>
    <source>
        <strain evidence="8 9">CCFEE 5792</strain>
    </source>
</reference>
<evidence type="ECO:0000313" key="8">
    <source>
        <dbReference type="EMBL" id="KAK5047344.1"/>
    </source>
</evidence>
<dbReference type="EMBL" id="JAVRRD010000026">
    <property type="protein sequence ID" value="KAK5047344.1"/>
    <property type="molecule type" value="Genomic_DNA"/>
</dbReference>
<dbReference type="GO" id="GO:0008270">
    <property type="term" value="F:zinc ion binding"/>
    <property type="evidence" value="ECO:0007669"/>
    <property type="project" value="InterPro"/>
</dbReference>
<evidence type="ECO:0000313" key="9">
    <source>
        <dbReference type="Proteomes" id="UP001358417"/>
    </source>
</evidence>
<dbReference type="InterPro" id="IPR050815">
    <property type="entry name" value="TF_fung"/>
</dbReference>
<evidence type="ECO:0000256" key="6">
    <source>
        <dbReference type="SAM" id="MobiDB-lite"/>
    </source>
</evidence>
<proteinExistence type="predicted"/>
<dbReference type="Pfam" id="PF04082">
    <property type="entry name" value="Fungal_trans"/>
    <property type="match status" value="1"/>
</dbReference>
<dbReference type="AlphaFoldDB" id="A0AAV9N3K4"/>
<dbReference type="GO" id="GO:0000981">
    <property type="term" value="F:DNA-binding transcription factor activity, RNA polymerase II-specific"/>
    <property type="evidence" value="ECO:0007669"/>
    <property type="project" value="InterPro"/>
</dbReference>
<dbReference type="GO" id="GO:0005634">
    <property type="term" value="C:nucleus"/>
    <property type="evidence" value="ECO:0007669"/>
    <property type="project" value="UniProtKB-SubCell"/>
</dbReference>
<keyword evidence="5" id="KW-0539">Nucleus</keyword>
<dbReference type="InterPro" id="IPR007219">
    <property type="entry name" value="XnlR_reg_dom"/>
</dbReference>
<evidence type="ECO:0000256" key="2">
    <source>
        <dbReference type="ARBA" id="ARBA00022723"/>
    </source>
</evidence>
<comment type="subcellular location">
    <subcellularLocation>
        <location evidence="1">Nucleus</location>
    </subcellularLocation>
</comment>
<name>A0AAV9N3K4_9EURO</name>
<evidence type="ECO:0000256" key="5">
    <source>
        <dbReference type="ARBA" id="ARBA00023242"/>
    </source>
</evidence>
<dbReference type="CDD" id="cd12148">
    <property type="entry name" value="fungal_TF_MHR"/>
    <property type="match status" value="1"/>
</dbReference>
<keyword evidence="4" id="KW-0804">Transcription</keyword>
<dbReference type="GO" id="GO:0006351">
    <property type="term" value="P:DNA-templated transcription"/>
    <property type="evidence" value="ECO:0007669"/>
    <property type="project" value="InterPro"/>
</dbReference>
<dbReference type="PANTHER" id="PTHR47338:SF7">
    <property type="entry name" value="ZN(II)2CYS6 TRANSCRIPTION FACTOR (EUROFUNG)"/>
    <property type="match status" value="1"/>
</dbReference>
<keyword evidence="2" id="KW-0479">Metal-binding</keyword>
<dbReference type="PANTHER" id="PTHR47338">
    <property type="entry name" value="ZN(II)2CYS6 TRANSCRIPTION FACTOR (EUROFUNG)-RELATED"/>
    <property type="match status" value="1"/>
</dbReference>
<dbReference type="GeneID" id="89975036"/>
<keyword evidence="9" id="KW-1185">Reference proteome</keyword>
<organism evidence="8 9">
    <name type="scientific">Exophiala bonariae</name>
    <dbReference type="NCBI Taxonomy" id="1690606"/>
    <lineage>
        <taxon>Eukaryota</taxon>
        <taxon>Fungi</taxon>
        <taxon>Dikarya</taxon>
        <taxon>Ascomycota</taxon>
        <taxon>Pezizomycotina</taxon>
        <taxon>Eurotiomycetes</taxon>
        <taxon>Chaetothyriomycetidae</taxon>
        <taxon>Chaetothyriales</taxon>
        <taxon>Herpotrichiellaceae</taxon>
        <taxon>Exophiala</taxon>
    </lineage>
</organism>
<comment type="caution">
    <text evidence="8">The sequence shown here is derived from an EMBL/GenBank/DDBJ whole genome shotgun (WGS) entry which is preliminary data.</text>
</comment>
<evidence type="ECO:0000256" key="4">
    <source>
        <dbReference type="ARBA" id="ARBA00023163"/>
    </source>
</evidence>
<evidence type="ECO:0000256" key="3">
    <source>
        <dbReference type="ARBA" id="ARBA00023015"/>
    </source>
</evidence>
<evidence type="ECO:0000256" key="1">
    <source>
        <dbReference type="ARBA" id="ARBA00004123"/>
    </source>
</evidence>
<feature type="domain" description="Xylanolytic transcriptional activator regulatory" evidence="7">
    <location>
        <begin position="111"/>
        <end position="182"/>
    </location>
</feature>
<evidence type="ECO:0000259" key="7">
    <source>
        <dbReference type="SMART" id="SM00906"/>
    </source>
</evidence>
<feature type="compositionally biased region" description="Polar residues" evidence="6">
    <location>
        <begin position="503"/>
        <end position="521"/>
    </location>
</feature>
<dbReference type="Proteomes" id="UP001358417">
    <property type="component" value="Unassembled WGS sequence"/>
</dbReference>
<keyword evidence="3" id="KW-0805">Transcription regulation</keyword>
<feature type="compositionally biased region" description="Low complexity" evidence="6">
    <location>
        <begin position="419"/>
        <end position="433"/>
    </location>
</feature>
<feature type="region of interest" description="Disordered" evidence="6">
    <location>
        <begin position="478"/>
        <end position="521"/>
    </location>
</feature>
<dbReference type="RefSeq" id="XP_064702906.1">
    <property type="nucleotide sequence ID" value="XM_064850424.1"/>
</dbReference>
<feature type="region of interest" description="Disordered" evidence="6">
    <location>
        <begin position="418"/>
        <end position="439"/>
    </location>
</feature>
<protein>
    <recommendedName>
        <fullName evidence="7">Xylanolytic transcriptional activator regulatory domain-containing protein</fullName>
    </recommendedName>
</protein>
<gene>
    <name evidence="8" type="ORF">LTR84_006867</name>
</gene>
<dbReference type="SMART" id="SM00906">
    <property type="entry name" value="Fungal_trans"/>
    <property type="match status" value="1"/>
</dbReference>